<name>A0AAD1YAF9_EUPCR</name>
<proteinExistence type="predicted"/>
<dbReference type="EMBL" id="CAMPGE010028492">
    <property type="protein sequence ID" value="CAI2386012.1"/>
    <property type="molecule type" value="Genomic_DNA"/>
</dbReference>
<organism evidence="1 2">
    <name type="scientific">Euplotes crassus</name>
    <dbReference type="NCBI Taxonomy" id="5936"/>
    <lineage>
        <taxon>Eukaryota</taxon>
        <taxon>Sar</taxon>
        <taxon>Alveolata</taxon>
        <taxon>Ciliophora</taxon>
        <taxon>Intramacronucleata</taxon>
        <taxon>Spirotrichea</taxon>
        <taxon>Hypotrichia</taxon>
        <taxon>Euplotida</taxon>
        <taxon>Euplotidae</taxon>
        <taxon>Moneuplotes</taxon>
    </lineage>
</organism>
<evidence type="ECO:0000313" key="2">
    <source>
        <dbReference type="Proteomes" id="UP001295684"/>
    </source>
</evidence>
<accession>A0AAD1YAF9</accession>
<sequence length="304" mass="35733">MNSKPRDQTFYGSEKSSYPRILQNPYQEQTRLAHPEVFTKRTPANFCLLKYETSPIAIPQESTHQVYYYDLDDFCLCGTTLLQIPRVICDEQTLTMDQKEFTPAVIARSSTNYSIGGLPYLPHSEGSSTAIGIQRQSDDFFSPSWVRAQYKSRKDVIYKAIFRRMRKFFMDDFLTTMGKKSIKFRFPQKVKDYCSFRFPACENEAVSVIFNCIINSKEKICNIRARDQPLRNKVSELVYMFSERRLKEMEEHPEFFDILMYFLNQPNTLNLISEDGTQEYLQKLRECLEQLAIVAAYRRSRLNL</sequence>
<gene>
    <name evidence="1" type="ORF">ECRASSUSDP1_LOCUS27611</name>
</gene>
<dbReference type="AlphaFoldDB" id="A0AAD1YAF9"/>
<evidence type="ECO:0000313" key="1">
    <source>
        <dbReference type="EMBL" id="CAI2386012.1"/>
    </source>
</evidence>
<keyword evidence="2" id="KW-1185">Reference proteome</keyword>
<reference evidence="1" key="1">
    <citation type="submission" date="2023-07" db="EMBL/GenBank/DDBJ databases">
        <authorList>
            <consortium name="AG Swart"/>
            <person name="Singh M."/>
            <person name="Singh A."/>
            <person name="Seah K."/>
            <person name="Emmerich C."/>
        </authorList>
    </citation>
    <scope>NUCLEOTIDE SEQUENCE</scope>
    <source>
        <strain evidence="1">DP1</strain>
    </source>
</reference>
<dbReference type="Proteomes" id="UP001295684">
    <property type="component" value="Unassembled WGS sequence"/>
</dbReference>
<comment type="caution">
    <text evidence="1">The sequence shown here is derived from an EMBL/GenBank/DDBJ whole genome shotgun (WGS) entry which is preliminary data.</text>
</comment>
<protein>
    <submittedName>
        <fullName evidence="1">Uncharacterized protein</fullName>
    </submittedName>
</protein>